<proteinExistence type="predicted"/>
<organism evidence="4 5">
    <name type="scientific">Microbacterium radiodurans</name>
    <dbReference type="NCBI Taxonomy" id="661398"/>
    <lineage>
        <taxon>Bacteria</taxon>
        <taxon>Bacillati</taxon>
        <taxon>Actinomycetota</taxon>
        <taxon>Actinomycetes</taxon>
        <taxon>Micrococcales</taxon>
        <taxon>Microbacteriaceae</taxon>
        <taxon>Microbacterium</taxon>
    </lineage>
</organism>
<dbReference type="CDD" id="cd04301">
    <property type="entry name" value="NAT_SF"/>
    <property type="match status" value="1"/>
</dbReference>
<keyword evidence="2" id="KW-0012">Acyltransferase</keyword>
<reference evidence="5" key="1">
    <citation type="submission" date="2019-09" db="EMBL/GenBank/DDBJ databases">
        <title>Mumia zhuanghuii sp. nov. isolated from the intestinal contents of plateau pika (Ochotona curzoniae) in the Qinghai-Tibet plateau of China.</title>
        <authorList>
            <person name="Tian Z."/>
        </authorList>
    </citation>
    <scope>NUCLEOTIDE SEQUENCE [LARGE SCALE GENOMIC DNA]</scope>
    <source>
        <strain evidence="5">DSM 25564</strain>
    </source>
</reference>
<dbReference type="AlphaFoldDB" id="A0A5J5IRS6"/>
<dbReference type="PANTHER" id="PTHR43877">
    <property type="entry name" value="AMINOALKYLPHOSPHONATE N-ACETYLTRANSFERASE-RELATED-RELATED"/>
    <property type="match status" value="1"/>
</dbReference>
<dbReference type="EMBL" id="VYRZ01000003">
    <property type="protein sequence ID" value="KAA9085360.1"/>
    <property type="molecule type" value="Genomic_DNA"/>
</dbReference>
<keyword evidence="1 4" id="KW-0808">Transferase</keyword>
<dbReference type="SUPFAM" id="SSF55729">
    <property type="entry name" value="Acyl-CoA N-acyltransferases (Nat)"/>
    <property type="match status" value="1"/>
</dbReference>
<dbReference type="OrthoDB" id="9803233at2"/>
<accession>A0A5J5IRS6</accession>
<dbReference type="PROSITE" id="PS51186">
    <property type="entry name" value="GNAT"/>
    <property type="match status" value="1"/>
</dbReference>
<evidence type="ECO:0000256" key="2">
    <source>
        <dbReference type="ARBA" id="ARBA00023315"/>
    </source>
</evidence>
<sequence length="157" mass="16692">MTTDPVIVRDDLTGDATRALVAAHLAGMHENTPAESVHALDLAGLQHPSVRVYTAWVDGAIAGVGAFAFLDAERAELKSMRVVEAHLGRGIGRAVLARLLLEAGAAGIRSVWLETGSGPEFAAARRLYERAGFAYCEPFGEYSPDPLSVFMTRTLAA</sequence>
<dbReference type="Pfam" id="PF00583">
    <property type="entry name" value="Acetyltransf_1"/>
    <property type="match status" value="1"/>
</dbReference>
<dbReference type="InterPro" id="IPR016181">
    <property type="entry name" value="Acyl_CoA_acyltransferase"/>
</dbReference>
<evidence type="ECO:0000313" key="4">
    <source>
        <dbReference type="EMBL" id="KAA9085360.1"/>
    </source>
</evidence>
<evidence type="ECO:0000259" key="3">
    <source>
        <dbReference type="PROSITE" id="PS51186"/>
    </source>
</evidence>
<dbReference type="RefSeq" id="WP_150420082.1">
    <property type="nucleotide sequence ID" value="NZ_VYRZ01000003.1"/>
</dbReference>
<comment type="caution">
    <text evidence="4">The sequence shown here is derived from an EMBL/GenBank/DDBJ whole genome shotgun (WGS) entry which is preliminary data.</text>
</comment>
<gene>
    <name evidence="4" type="ORF">F6B42_12895</name>
</gene>
<dbReference type="GO" id="GO:0016747">
    <property type="term" value="F:acyltransferase activity, transferring groups other than amino-acyl groups"/>
    <property type="evidence" value="ECO:0007669"/>
    <property type="project" value="InterPro"/>
</dbReference>
<dbReference type="Proteomes" id="UP000327039">
    <property type="component" value="Unassembled WGS sequence"/>
</dbReference>
<dbReference type="InterPro" id="IPR050832">
    <property type="entry name" value="Bact_Acetyltransf"/>
</dbReference>
<dbReference type="PANTHER" id="PTHR43877:SF5">
    <property type="entry name" value="BLL8307 PROTEIN"/>
    <property type="match status" value="1"/>
</dbReference>
<protein>
    <submittedName>
        <fullName evidence="4">GNAT family N-acetyltransferase</fullName>
    </submittedName>
</protein>
<evidence type="ECO:0000313" key="5">
    <source>
        <dbReference type="Proteomes" id="UP000327039"/>
    </source>
</evidence>
<name>A0A5J5IRS6_9MICO</name>
<feature type="domain" description="N-acetyltransferase" evidence="3">
    <location>
        <begin position="6"/>
        <end position="156"/>
    </location>
</feature>
<dbReference type="Gene3D" id="3.40.630.30">
    <property type="match status" value="1"/>
</dbReference>
<dbReference type="InterPro" id="IPR000182">
    <property type="entry name" value="GNAT_dom"/>
</dbReference>
<evidence type="ECO:0000256" key="1">
    <source>
        <dbReference type="ARBA" id="ARBA00022679"/>
    </source>
</evidence>
<keyword evidence="5" id="KW-1185">Reference proteome</keyword>